<dbReference type="Proteomes" id="UP000507470">
    <property type="component" value="Unassembled WGS sequence"/>
</dbReference>
<evidence type="ECO:0000256" key="3">
    <source>
        <dbReference type="ARBA" id="ARBA00023157"/>
    </source>
</evidence>
<keyword evidence="3" id="KW-1015">Disulfide bond</keyword>
<dbReference type="GO" id="GO:0004725">
    <property type="term" value="F:protein tyrosine phosphatase activity"/>
    <property type="evidence" value="ECO:0007669"/>
    <property type="project" value="InterPro"/>
</dbReference>
<dbReference type="Gene3D" id="2.60.40.10">
    <property type="entry name" value="Immunoglobulins"/>
    <property type="match status" value="2"/>
</dbReference>
<dbReference type="SUPFAM" id="SSF52799">
    <property type="entry name" value="(Phosphotyrosine protein) phosphatases II"/>
    <property type="match status" value="1"/>
</dbReference>
<reference evidence="5 6" key="1">
    <citation type="submission" date="2020-06" db="EMBL/GenBank/DDBJ databases">
        <authorList>
            <person name="Li R."/>
            <person name="Bekaert M."/>
        </authorList>
    </citation>
    <scope>NUCLEOTIDE SEQUENCE [LARGE SCALE GENOMIC DNA]</scope>
    <source>
        <strain evidence="6">wild</strain>
    </source>
</reference>
<dbReference type="GO" id="GO:0043025">
    <property type="term" value="C:neuronal cell body"/>
    <property type="evidence" value="ECO:0007669"/>
    <property type="project" value="TreeGrafter"/>
</dbReference>
<dbReference type="OrthoDB" id="6156543at2759"/>
<keyword evidence="2" id="KW-0904">Protein phosphatase</keyword>
<dbReference type="SUPFAM" id="SSF48726">
    <property type="entry name" value="Immunoglobulin"/>
    <property type="match status" value="2"/>
</dbReference>
<proteinExistence type="predicted"/>
<dbReference type="InterPro" id="IPR003598">
    <property type="entry name" value="Ig_sub2"/>
</dbReference>
<dbReference type="Pfam" id="PF00102">
    <property type="entry name" value="Y_phosphatase"/>
    <property type="match status" value="1"/>
</dbReference>
<gene>
    <name evidence="5" type="ORF">MCOR_22425</name>
</gene>
<feature type="domain" description="Ig-like" evidence="4">
    <location>
        <begin position="154"/>
        <end position="240"/>
    </location>
</feature>
<dbReference type="Gene3D" id="3.90.190.10">
    <property type="entry name" value="Protein tyrosine phosphatase superfamily"/>
    <property type="match status" value="1"/>
</dbReference>
<keyword evidence="1" id="KW-0732">Signal</keyword>
<dbReference type="AlphaFoldDB" id="A0A6J8BWG9"/>
<dbReference type="GO" id="GO:0008046">
    <property type="term" value="F:axon guidance receptor activity"/>
    <property type="evidence" value="ECO:0007669"/>
    <property type="project" value="TreeGrafter"/>
</dbReference>
<organism evidence="5 6">
    <name type="scientific">Mytilus coruscus</name>
    <name type="common">Sea mussel</name>
    <dbReference type="NCBI Taxonomy" id="42192"/>
    <lineage>
        <taxon>Eukaryota</taxon>
        <taxon>Metazoa</taxon>
        <taxon>Spiralia</taxon>
        <taxon>Lophotrochozoa</taxon>
        <taxon>Mollusca</taxon>
        <taxon>Bivalvia</taxon>
        <taxon>Autobranchia</taxon>
        <taxon>Pteriomorphia</taxon>
        <taxon>Mytilida</taxon>
        <taxon>Mytiloidea</taxon>
        <taxon>Mytilidae</taxon>
        <taxon>Mytilinae</taxon>
        <taxon>Mytilus</taxon>
    </lineage>
</organism>
<feature type="domain" description="Ig-like" evidence="4">
    <location>
        <begin position="55"/>
        <end position="149"/>
    </location>
</feature>
<keyword evidence="2" id="KW-0378">Hydrolase</keyword>
<dbReference type="SMART" id="SM00408">
    <property type="entry name" value="IGc2"/>
    <property type="match status" value="2"/>
</dbReference>
<protein>
    <recommendedName>
        <fullName evidence="4">Ig-like domain-containing protein</fullName>
    </recommendedName>
</protein>
<evidence type="ECO:0000313" key="6">
    <source>
        <dbReference type="Proteomes" id="UP000507470"/>
    </source>
</evidence>
<dbReference type="InterPro" id="IPR050958">
    <property type="entry name" value="Cell_Adh-Cytoskel_Orgn"/>
</dbReference>
<accession>A0A6J8BWG9</accession>
<dbReference type="PROSITE" id="PS50835">
    <property type="entry name" value="IG_LIKE"/>
    <property type="match status" value="2"/>
</dbReference>
<dbReference type="PANTHER" id="PTHR45080:SF8">
    <property type="entry name" value="IG-LIKE DOMAIN-CONTAINING PROTEIN"/>
    <property type="match status" value="1"/>
</dbReference>
<dbReference type="PANTHER" id="PTHR45080">
    <property type="entry name" value="CONTACTIN 5"/>
    <property type="match status" value="1"/>
</dbReference>
<dbReference type="InterPro" id="IPR000242">
    <property type="entry name" value="PTP_cat"/>
</dbReference>
<keyword evidence="6" id="KW-1185">Reference proteome</keyword>
<dbReference type="Pfam" id="PF13927">
    <property type="entry name" value="Ig_3"/>
    <property type="match status" value="1"/>
</dbReference>
<dbReference type="InterPro" id="IPR007110">
    <property type="entry name" value="Ig-like_dom"/>
</dbReference>
<sequence>MFEDLSQNDTKYSRRHSLIMTIKNVDIRDSGVCRCRLFWKSENNRYSSHIQLNIPRHHKAAKYMYRVKEGTAVSLQCDPQISIPPITELWWQKRMNGHFRNLTNSLKYSYGTVTAPNLYIKHVRFSEAVEYTCYVANAFGYSHVEMEVQLGKPPTVSAATKVYRPIRGGTVTMTCNINNETRIWWKRFDGRNEIDIDSYKSSGGETAIVTIQNVQAVDDVDYRCYGENEFGSNYDTIKISSRVTHNNPTDYSAYLNTALTIQEVSEFYPGSDKPIEMNHSRLDLDSSEKKNTNLFVFHLQLTNKETKFSIPVKIYKTTNWKEVDKYLPLEVLSQLLDVTRLSKSKSALLMTNDELDICMAGILKVCADVFRAIDESSSFSIFQLAKEVRNQHPKIFQEITDYDLCYLLIQHHLESNHVYDAID</sequence>
<dbReference type="InterPro" id="IPR036179">
    <property type="entry name" value="Ig-like_dom_sf"/>
</dbReference>
<evidence type="ECO:0000313" key="5">
    <source>
        <dbReference type="EMBL" id="CAC5387049.1"/>
    </source>
</evidence>
<evidence type="ECO:0000256" key="1">
    <source>
        <dbReference type="ARBA" id="ARBA00022729"/>
    </source>
</evidence>
<dbReference type="InterPro" id="IPR013783">
    <property type="entry name" value="Ig-like_fold"/>
</dbReference>
<dbReference type="GO" id="GO:0005886">
    <property type="term" value="C:plasma membrane"/>
    <property type="evidence" value="ECO:0007669"/>
    <property type="project" value="TreeGrafter"/>
</dbReference>
<dbReference type="EMBL" id="CACVKT020003965">
    <property type="protein sequence ID" value="CAC5387049.1"/>
    <property type="molecule type" value="Genomic_DNA"/>
</dbReference>
<dbReference type="GO" id="GO:0050808">
    <property type="term" value="P:synapse organization"/>
    <property type="evidence" value="ECO:0007669"/>
    <property type="project" value="TreeGrafter"/>
</dbReference>
<evidence type="ECO:0000256" key="2">
    <source>
        <dbReference type="ARBA" id="ARBA00022912"/>
    </source>
</evidence>
<evidence type="ECO:0000259" key="4">
    <source>
        <dbReference type="PROSITE" id="PS50835"/>
    </source>
</evidence>
<dbReference type="GO" id="GO:0007156">
    <property type="term" value="P:homophilic cell adhesion via plasma membrane adhesion molecules"/>
    <property type="evidence" value="ECO:0007669"/>
    <property type="project" value="TreeGrafter"/>
</dbReference>
<name>A0A6J8BWG9_MYTCO</name>
<dbReference type="InterPro" id="IPR003599">
    <property type="entry name" value="Ig_sub"/>
</dbReference>
<dbReference type="SMART" id="SM00409">
    <property type="entry name" value="IG"/>
    <property type="match status" value="2"/>
</dbReference>
<dbReference type="InterPro" id="IPR029021">
    <property type="entry name" value="Prot-tyrosine_phosphatase-like"/>
</dbReference>
<dbReference type="GO" id="GO:0030424">
    <property type="term" value="C:axon"/>
    <property type="evidence" value="ECO:0007669"/>
    <property type="project" value="TreeGrafter"/>
</dbReference>
<dbReference type="CDD" id="cd00096">
    <property type="entry name" value="Ig"/>
    <property type="match status" value="1"/>
</dbReference>